<organism evidence="8">
    <name type="scientific">Cacopsylla melanoneura</name>
    <dbReference type="NCBI Taxonomy" id="428564"/>
    <lineage>
        <taxon>Eukaryota</taxon>
        <taxon>Metazoa</taxon>
        <taxon>Ecdysozoa</taxon>
        <taxon>Arthropoda</taxon>
        <taxon>Hexapoda</taxon>
        <taxon>Insecta</taxon>
        <taxon>Pterygota</taxon>
        <taxon>Neoptera</taxon>
        <taxon>Paraneoptera</taxon>
        <taxon>Hemiptera</taxon>
        <taxon>Sternorrhyncha</taxon>
        <taxon>Psylloidea</taxon>
        <taxon>Psyllidae</taxon>
        <taxon>Psyllinae</taxon>
        <taxon>Cacopsylla</taxon>
    </lineage>
</organism>
<evidence type="ECO:0000256" key="5">
    <source>
        <dbReference type="ARBA" id="ARBA00022782"/>
    </source>
</evidence>
<reference evidence="8" key="1">
    <citation type="submission" date="2021-05" db="EMBL/GenBank/DDBJ databases">
        <authorList>
            <person name="Alioto T."/>
            <person name="Alioto T."/>
            <person name="Gomez Garrido J."/>
        </authorList>
    </citation>
    <scope>NUCLEOTIDE SEQUENCE</scope>
</reference>
<comment type="function">
    <text evidence="1">May play an important role in spermatogenesis and/or testis development.</text>
</comment>
<evidence type="ECO:0000256" key="7">
    <source>
        <dbReference type="SAM" id="MobiDB-lite"/>
    </source>
</evidence>
<dbReference type="EMBL" id="HBUF01508447">
    <property type="protein sequence ID" value="CAG6746193.1"/>
    <property type="molecule type" value="Transcribed_RNA"/>
</dbReference>
<dbReference type="EMBL" id="HBUF01508446">
    <property type="protein sequence ID" value="CAG6746192.1"/>
    <property type="molecule type" value="Transcribed_RNA"/>
</dbReference>
<evidence type="ECO:0000256" key="6">
    <source>
        <dbReference type="ARBA" id="ARBA00022871"/>
    </source>
</evidence>
<feature type="compositionally biased region" description="Acidic residues" evidence="7">
    <location>
        <begin position="57"/>
        <end position="68"/>
    </location>
</feature>
<dbReference type="EMBL" id="HBUF01012586">
    <property type="protein sequence ID" value="CAG6608663.1"/>
    <property type="molecule type" value="Transcribed_RNA"/>
</dbReference>
<keyword evidence="4" id="KW-0597">Phosphoprotein</keyword>
<evidence type="ECO:0000313" key="8">
    <source>
        <dbReference type="EMBL" id="CAG6725107.1"/>
    </source>
</evidence>
<keyword evidence="5" id="KW-0221">Differentiation</keyword>
<dbReference type="AlphaFoldDB" id="A0A8D8YAG9"/>
<evidence type="ECO:0000256" key="1">
    <source>
        <dbReference type="ARBA" id="ARBA00002540"/>
    </source>
</evidence>
<name>A0A8D8YAG9_9HEMI</name>
<dbReference type="EMBL" id="HBUF01508448">
    <property type="protein sequence ID" value="CAG6746194.1"/>
    <property type="molecule type" value="Transcribed_RNA"/>
</dbReference>
<feature type="region of interest" description="Disordered" evidence="7">
    <location>
        <begin position="1"/>
        <end position="25"/>
    </location>
</feature>
<keyword evidence="6" id="KW-0744">Spermatogenesis</keyword>
<dbReference type="EMBL" id="HBUF01012587">
    <property type="protein sequence ID" value="CAG6608664.1"/>
    <property type="molecule type" value="Transcribed_RNA"/>
</dbReference>
<proteinExistence type="predicted"/>
<evidence type="ECO:0000256" key="4">
    <source>
        <dbReference type="ARBA" id="ARBA00022553"/>
    </source>
</evidence>
<dbReference type="InterPro" id="IPR009685">
    <property type="entry name" value="MEA1"/>
</dbReference>
<evidence type="ECO:0000256" key="3">
    <source>
        <dbReference type="ARBA" id="ARBA00022473"/>
    </source>
</evidence>
<dbReference type="GO" id="GO:0007283">
    <property type="term" value="P:spermatogenesis"/>
    <property type="evidence" value="ECO:0007669"/>
    <property type="project" value="UniProtKB-KW"/>
</dbReference>
<dbReference type="EMBL" id="HBUF01368949">
    <property type="protein sequence ID" value="CAG6725107.1"/>
    <property type="molecule type" value="Transcribed_RNA"/>
</dbReference>
<dbReference type="EMBL" id="HBUF01508449">
    <property type="protein sequence ID" value="CAG6746195.1"/>
    <property type="molecule type" value="Transcribed_RNA"/>
</dbReference>
<dbReference type="EMBL" id="HBUF01368947">
    <property type="protein sequence ID" value="CAG6725105.1"/>
    <property type="molecule type" value="Transcribed_RNA"/>
</dbReference>
<protein>
    <recommendedName>
        <fullName evidence="2">Male-enhanced antigen 1</fullName>
    </recommendedName>
</protein>
<dbReference type="EMBL" id="HBUF01368948">
    <property type="protein sequence ID" value="CAG6725106.1"/>
    <property type="molecule type" value="Transcribed_RNA"/>
</dbReference>
<accession>A0A8D8YAG9</accession>
<keyword evidence="3" id="KW-0217">Developmental protein</keyword>
<sequence length="145" mass="16362">MVGKLSPEPPSNIDNQITRADRDGQDFIIQDSDDESTVEDNGYQLLSQNELDGGLNDMEEDGDDEENQQTESHNDHHQSNEEVQETVTLFNETRSSDIQIDADQIRSVMSNINLPSSSIPMWARSIPDGQLSSILHSHIDRLQQR</sequence>
<feature type="region of interest" description="Disordered" evidence="7">
    <location>
        <begin position="47"/>
        <end position="84"/>
    </location>
</feature>
<dbReference type="Pfam" id="PF06910">
    <property type="entry name" value="MEA1"/>
    <property type="match status" value="1"/>
</dbReference>
<dbReference type="GO" id="GO:0030154">
    <property type="term" value="P:cell differentiation"/>
    <property type="evidence" value="ECO:0007669"/>
    <property type="project" value="UniProtKB-KW"/>
</dbReference>
<dbReference type="PANTHER" id="PTHR17005">
    <property type="entry name" value="MALE-ENHANCED ANTIGEN-1"/>
    <property type="match status" value="1"/>
</dbReference>
<evidence type="ECO:0000256" key="2">
    <source>
        <dbReference type="ARBA" id="ARBA00022245"/>
    </source>
</evidence>